<feature type="compositionally biased region" description="Low complexity" evidence="1">
    <location>
        <begin position="130"/>
        <end position="143"/>
    </location>
</feature>
<feature type="compositionally biased region" description="Acidic residues" evidence="1">
    <location>
        <begin position="671"/>
        <end position="681"/>
    </location>
</feature>
<evidence type="ECO:0000256" key="2">
    <source>
        <dbReference type="SAM" id="Phobius"/>
    </source>
</evidence>
<sequence>MYVKQEEISVLAFLFHDESGSELLWAHIAGTFLCVYVIVSFWSFGIRCYRRPRIGPSHFHHTRYRLRRRRNWFRRFLLSSKAHQRIAFQTTQKMSSDIRPNTSSDSQPNKNHTGSATAEDVKQRHIPPFRTRSSSSTTTTISNSNSTIEAPVLVYHESARSIVFRDHIRRAIKKGQEEEEESKNRTVTTAFVTELMDANRDAAAYVPPADMLSKTADNDTALVVTETNISNCFQPTVVPLPKLALGPNDVLEELIQSPSGRDGDIGADWTVAETEVVDLLTRQQALVKTIKNTDWASFLHRLQVPKENRRDNFPSEQADAPPKEGYPFTSFVTSCSLLPPGGAKMRAFGSPSQYTAGVVFGLPDTHDSDEAAERTKTWSWPAGYSAKTEFNIDGNGELINGRNEARVSFSTLRQFNEDYLTKEDHMIAGRLVKGGLKVVPYNEIYVRIGGLGRIVNGKYVVTGEPHEDGSEHGRSFDKGLGLPIALFVRTATFGHLISLIRTRARLMHVLGENQIKGIPLLLITPTDGVRVLTEALQASLLKVASHQLNPFQNPTIAHKTTIDHTGEEQLEQKLEELIDLDDNVRKLLTPEECVRLAGGFGATDDSVAAILKEAMIADRNVETSNSINGEGHMLQDLVNEGLAAAVRSGDYYTSRQLLILYSLVASNGFDDDENDHGDDEATSQPQSKTKMLRDATPMSELKESINTISTDLKPPPPPPLDTDRLRSATNSDGLLSVLGAAQVLKSMQDNGAMRRTDEVILALDEWIEHGEQSMAFRLASWRDQRAAQGDLKIAMESSASWMAFISNKAISNRKSFVTQLRQAAQSTDFTDVRFLSAIEAILSRMHSPCLRLELLQYVLGLDNRYSVAHVARSVALAKTCLGFGGG</sequence>
<keyword evidence="4" id="KW-1185">Reference proteome</keyword>
<evidence type="ECO:0000313" key="3">
    <source>
        <dbReference type="EMBL" id="CAB9499436.1"/>
    </source>
</evidence>
<dbReference type="OrthoDB" id="193078at2759"/>
<dbReference type="EMBL" id="CAICTM010000060">
    <property type="protein sequence ID" value="CAB9499436.1"/>
    <property type="molecule type" value="Genomic_DNA"/>
</dbReference>
<protein>
    <submittedName>
        <fullName evidence="3">Uncharacterized protein</fullName>
    </submittedName>
</protein>
<reference evidence="3" key="1">
    <citation type="submission" date="2020-06" db="EMBL/GenBank/DDBJ databases">
        <authorList>
            <consortium name="Plant Systems Biology data submission"/>
        </authorList>
    </citation>
    <scope>NUCLEOTIDE SEQUENCE</scope>
    <source>
        <strain evidence="3">D6</strain>
    </source>
</reference>
<keyword evidence="2" id="KW-0812">Transmembrane</keyword>
<feature type="region of interest" description="Disordered" evidence="1">
    <location>
        <begin position="89"/>
        <end position="143"/>
    </location>
</feature>
<feature type="region of interest" description="Disordered" evidence="1">
    <location>
        <begin position="671"/>
        <end position="696"/>
    </location>
</feature>
<keyword evidence="2" id="KW-1133">Transmembrane helix</keyword>
<evidence type="ECO:0000256" key="1">
    <source>
        <dbReference type="SAM" id="MobiDB-lite"/>
    </source>
</evidence>
<feature type="compositionally biased region" description="Polar residues" evidence="1">
    <location>
        <begin position="89"/>
        <end position="116"/>
    </location>
</feature>
<comment type="caution">
    <text evidence="3">The sequence shown here is derived from an EMBL/GenBank/DDBJ whole genome shotgun (WGS) entry which is preliminary data.</text>
</comment>
<feature type="transmembrane region" description="Helical" evidence="2">
    <location>
        <begin position="24"/>
        <end position="44"/>
    </location>
</feature>
<gene>
    <name evidence="3" type="ORF">SEMRO_61_G034890.1</name>
</gene>
<dbReference type="Proteomes" id="UP001153069">
    <property type="component" value="Unassembled WGS sequence"/>
</dbReference>
<organism evidence="3 4">
    <name type="scientific">Seminavis robusta</name>
    <dbReference type="NCBI Taxonomy" id="568900"/>
    <lineage>
        <taxon>Eukaryota</taxon>
        <taxon>Sar</taxon>
        <taxon>Stramenopiles</taxon>
        <taxon>Ochrophyta</taxon>
        <taxon>Bacillariophyta</taxon>
        <taxon>Bacillariophyceae</taxon>
        <taxon>Bacillariophycidae</taxon>
        <taxon>Naviculales</taxon>
        <taxon>Naviculaceae</taxon>
        <taxon>Seminavis</taxon>
    </lineage>
</organism>
<accession>A0A9N8H3H8</accession>
<name>A0A9N8H3H8_9STRA</name>
<keyword evidence="2" id="KW-0472">Membrane</keyword>
<proteinExistence type="predicted"/>
<evidence type="ECO:0000313" key="4">
    <source>
        <dbReference type="Proteomes" id="UP001153069"/>
    </source>
</evidence>
<dbReference type="AlphaFoldDB" id="A0A9N8H3H8"/>